<reference evidence="5" key="2">
    <citation type="submission" date="2024-04" db="EMBL/GenBank/DDBJ databases">
        <authorList>
            <person name="Chen Y."/>
            <person name="Shah S."/>
            <person name="Dougan E. K."/>
            <person name="Thang M."/>
            <person name="Chan C."/>
        </authorList>
    </citation>
    <scope>NUCLEOTIDE SEQUENCE [LARGE SCALE GENOMIC DNA]</scope>
</reference>
<dbReference type="SUPFAM" id="SSF56349">
    <property type="entry name" value="DNA breaking-rejoining enzymes"/>
    <property type="match status" value="1"/>
</dbReference>
<dbReference type="InterPro" id="IPR013762">
    <property type="entry name" value="Integrase-like_cat_sf"/>
</dbReference>
<accession>A0A9P1C845</accession>
<dbReference type="OrthoDB" id="431771at2759"/>
<feature type="compositionally biased region" description="Low complexity" evidence="2">
    <location>
        <begin position="1184"/>
        <end position="1196"/>
    </location>
</feature>
<evidence type="ECO:0000313" key="5">
    <source>
        <dbReference type="EMBL" id="CAL1140204.1"/>
    </source>
</evidence>
<evidence type="ECO:0000256" key="3">
    <source>
        <dbReference type="SAM" id="Phobius"/>
    </source>
</evidence>
<feature type="transmembrane region" description="Helical" evidence="3">
    <location>
        <begin position="2548"/>
        <end position="2567"/>
    </location>
</feature>
<feature type="region of interest" description="Disordered" evidence="2">
    <location>
        <begin position="1184"/>
        <end position="1205"/>
    </location>
</feature>
<dbReference type="GO" id="GO:0003677">
    <property type="term" value="F:DNA binding"/>
    <property type="evidence" value="ECO:0007669"/>
    <property type="project" value="InterPro"/>
</dbReference>
<feature type="region of interest" description="Disordered" evidence="2">
    <location>
        <begin position="2508"/>
        <end position="2540"/>
    </location>
</feature>
<feature type="compositionally biased region" description="Basic and acidic residues" evidence="2">
    <location>
        <begin position="933"/>
        <end position="946"/>
    </location>
</feature>
<feature type="transmembrane region" description="Helical" evidence="3">
    <location>
        <begin position="2775"/>
        <end position="2797"/>
    </location>
</feature>
<organism evidence="4">
    <name type="scientific">Cladocopium goreaui</name>
    <dbReference type="NCBI Taxonomy" id="2562237"/>
    <lineage>
        <taxon>Eukaryota</taxon>
        <taxon>Sar</taxon>
        <taxon>Alveolata</taxon>
        <taxon>Dinophyceae</taxon>
        <taxon>Suessiales</taxon>
        <taxon>Symbiodiniaceae</taxon>
        <taxon>Cladocopium</taxon>
    </lineage>
</organism>
<keyword evidence="1" id="KW-0233">DNA recombination</keyword>
<evidence type="ECO:0000313" key="4">
    <source>
        <dbReference type="EMBL" id="CAI3986829.1"/>
    </source>
</evidence>
<feature type="region of interest" description="Disordered" evidence="2">
    <location>
        <begin position="933"/>
        <end position="990"/>
    </location>
</feature>
<evidence type="ECO:0000313" key="6">
    <source>
        <dbReference type="Proteomes" id="UP001152797"/>
    </source>
</evidence>
<proteinExistence type="predicted"/>
<keyword evidence="3" id="KW-0472">Membrane</keyword>
<dbReference type="EMBL" id="CAMXCT020001112">
    <property type="protein sequence ID" value="CAL1140204.1"/>
    <property type="molecule type" value="Genomic_DNA"/>
</dbReference>
<comment type="caution">
    <text evidence="4">The sequence shown here is derived from an EMBL/GenBank/DDBJ whole genome shotgun (WGS) entry which is preliminary data.</text>
</comment>
<feature type="region of interest" description="Disordered" evidence="2">
    <location>
        <begin position="748"/>
        <end position="767"/>
    </location>
</feature>
<feature type="transmembrane region" description="Helical" evidence="3">
    <location>
        <begin position="2873"/>
        <end position="2894"/>
    </location>
</feature>
<evidence type="ECO:0000256" key="2">
    <source>
        <dbReference type="SAM" id="MobiDB-lite"/>
    </source>
</evidence>
<feature type="transmembrane region" description="Helical" evidence="3">
    <location>
        <begin position="239"/>
        <end position="256"/>
    </location>
</feature>
<reference evidence="4" key="1">
    <citation type="submission" date="2022-10" db="EMBL/GenBank/DDBJ databases">
        <authorList>
            <person name="Chen Y."/>
            <person name="Dougan E. K."/>
            <person name="Chan C."/>
            <person name="Rhodes N."/>
            <person name="Thang M."/>
        </authorList>
    </citation>
    <scope>NUCLEOTIDE SEQUENCE</scope>
</reference>
<feature type="compositionally biased region" description="Basic and acidic residues" evidence="2">
    <location>
        <begin position="2508"/>
        <end position="2520"/>
    </location>
</feature>
<dbReference type="Gene3D" id="1.10.443.10">
    <property type="entry name" value="Intergrase catalytic core"/>
    <property type="match status" value="1"/>
</dbReference>
<dbReference type="GO" id="GO:0015074">
    <property type="term" value="P:DNA integration"/>
    <property type="evidence" value="ECO:0007669"/>
    <property type="project" value="InterPro"/>
</dbReference>
<gene>
    <name evidence="4" type="ORF">C1SCF055_LOCUS14148</name>
</gene>
<dbReference type="GO" id="GO:0006310">
    <property type="term" value="P:DNA recombination"/>
    <property type="evidence" value="ECO:0007669"/>
    <property type="project" value="UniProtKB-KW"/>
</dbReference>
<dbReference type="EMBL" id="CAMXCT030001112">
    <property type="protein sequence ID" value="CAL4774141.1"/>
    <property type="molecule type" value="Genomic_DNA"/>
</dbReference>
<dbReference type="InterPro" id="IPR011010">
    <property type="entry name" value="DNA_brk_join_enz"/>
</dbReference>
<dbReference type="EMBL" id="CAMXCT010001112">
    <property type="protein sequence ID" value="CAI3986829.1"/>
    <property type="molecule type" value="Genomic_DNA"/>
</dbReference>
<keyword evidence="3" id="KW-0812">Transmembrane</keyword>
<feature type="transmembrane region" description="Helical" evidence="3">
    <location>
        <begin position="2623"/>
        <end position="2644"/>
    </location>
</feature>
<feature type="transmembrane region" description="Helical" evidence="3">
    <location>
        <begin position="2587"/>
        <end position="2611"/>
    </location>
</feature>
<feature type="transmembrane region" description="Helical" evidence="3">
    <location>
        <begin position="198"/>
        <end position="219"/>
    </location>
</feature>
<feature type="transmembrane region" description="Helical" evidence="3">
    <location>
        <begin position="263"/>
        <end position="281"/>
    </location>
</feature>
<keyword evidence="3" id="KW-1133">Transmembrane helix</keyword>
<keyword evidence="6" id="KW-1185">Reference proteome</keyword>
<feature type="transmembrane region" description="Helical" evidence="3">
    <location>
        <begin position="2741"/>
        <end position="2763"/>
    </location>
</feature>
<dbReference type="Proteomes" id="UP001152797">
    <property type="component" value="Unassembled WGS sequence"/>
</dbReference>
<feature type="compositionally biased region" description="Gly residues" evidence="2">
    <location>
        <begin position="758"/>
        <end position="767"/>
    </location>
</feature>
<protein>
    <submittedName>
        <fullName evidence="4">Uncharacterized protein</fullName>
    </submittedName>
</protein>
<evidence type="ECO:0000256" key="1">
    <source>
        <dbReference type="ARBA" id="ARBA00023172"/>
    </source>
</evidence>
<feature type="compositionally biased region" description="Basic and acidic residues" evidence="2">
    <location>
        <begin position="80"/>
        <end position="89"/>
    </location>
</feature>
<sequence length="3119" mass="343835">MALQVESSEGSAWQLRSDYKAPGQVTNGSSLQDFEDGMEVTVPAVVTLKMVKENLVRCPGWWDWAVCMKSIKGLAPAGGEIRRGGEASRTRPPSSPCCGPRHAGHARSPKTLAPAALAPAARVACTVACSCHQRPPWTAADAMPKLVAALCGVERRLLRWQGNFVWACAHAAPGIFLRTVPHADTCFSFGSLYIFSQALGLVWMFLVVLLAVMSVRIVSAAVDSPDGTLPGYGERPLCSIALCYVFYSVLRLLFLFARTMAMALRLVVLVLQGAITLLNPIQQVVPSRDLQRSSASTTAVLGTSPPEPWTSAWRVQLLQASTPAALCEVDFSPVDHLAAALRSASSEWTPRARVTRALRAGVSARQRLDLEVGAVVPSPSVGLGNNYYVVLRAAPSHSAGWTCSYRAYRLRVRGAGLDRFHPDSVSHAFPSRAEVEAYLIGAGEATDPGKLASIFFAPPAAEGAAPITALAFVIRCRPGGFMVCLPAEEQVQAALDAAPLRYAQQVCMITIGANRGRNTAEVEAVLVDSAWDALEDFSKVTALRGEAARTLVKFKLGASGAAPMLDSVIAAADAWIAEAMAEETAAEYFTGDEFADPAIDGEPLPNGAVDAGVVDQLQNRVLELEAQLAAAAAHPPRHPTPGTLGGGLLSGAPRASAAAPTVLDRMRALAGTGPPKTAAHERALASSHALPQVGALQEEQLEVVEDDDMEQALEEAMAASTDPVHKLLALQMRQVQLLTKQLQAKQSSDPIQSLLSGSDGGSSGGGGTSIKGCLAREAYVKISADLVKLASVGEQNAALDLGLQTAQVTPGLLQDYLERRIPLGDHRLLTQFGYIMSHAFEAGARSGNRELQGFAVKGMMFVEQASLDGGKTGLAWLLLGIPEPNYAVVARNRVRTSLQPWTRLASPSWVAANVSYLKDMDVMESRILQTGKTKDFKDVKPQDGEPKGNPNAKKKAKGKGKGEPAQPTGGAKAEVASSLKPCHDDSPTITGERLPEEIRCSAIVDFVIASVVQCHAGFPEFLRRSLTRRVCSIDACSADLWPCPPPAWRWTGSAHLSPTRRRRRRWLQARAKALQTIVVALNWLSLGHCKSPPSHARLGSPISPQQFVMLEQIEGLVSHFLAAPDVGRAELGRAGDKLAKICSAAIQLPTVSFDDVDVGSFLSDIQHTLDPYGQPKRSEIPAAFPQQSSFASSSPSPDEESSSLGQQVFLDISPAKPVLADRIKWKLGPSFDPTPFLSDPVVKKAFQDPNVLRRPAASWPVRRRAKVHCSRQELVRLATKWDALGACRLIPTSLIDPSESVGLFAVSKDEEYDRLIINPTVINSRCFGCNSFTKTLAPGHLAGAIRLRDDEKLVISSDDLCEFYYTFVVSEQRAARNAIGVVFKGKELNHLSCYSSELADTSVYICLATLAMGDSLAVEIAQQSHFNLLREKAGSMLSHEVLQYRKTIPRGPFYELLTIDDHIGLQKVPRWPTSELIDTQRDIEVFAAAERAYQDVKLVAHPGKKQRRVASATVLGAEIDGTEGKICAPRSRIALLMFTTMLIVKKKVVTRRILQSLLGCWIHACLFRRPMFAVMDCIFSEGILLPPDSTFQLSAMAVNELMLLLVLAPLLQTDMRANVGETIYMLDASPTGGAICHAKLGVEACEELWRHSEQRGYYTTLQHGSGLVLRELGLEHEELFGPEVPFSEPPDPGVVSQACEPLSGSYEFDCIELFSGQGNWSAAHSRVGLRVHPGFERSAVTIAYGDLADDATFRELAGMADAGVVKEWHAAPPCWSFGTLRRPRLRSKLCPAGYDMADFLTREQTLLAVRTAFILILAVRSGCFISVEQPGSSVMFYLHIYQVLLSMGCRVTKFCFCSWGSGFMKPSKWLHNKPWLDELAGQCNCQFRAKHFVVQGSFTRASVREFDRRCVPGAEEVYGRMPEVGEAVSRFSASYPIPLCDRMAAGSKLAHEGLWPDRAPAENMAGSTDVRSWHDDPDWVQELCEGVQYRELFRYKFKRSGHINTLECRVYKSWLKHCAKRHPRSRVVGLLDSRVTMGAAAKGRSSSKALSRILRTSLGYVLGGCLYPGCIHCRSPWNKADAPSRDRAVEQQTRRFPLWLQELQQGDARRFDIMVSSSFWRRPLGRWVRLLLLLAGDIERNPGPNLPQGAYFPRGELNMSVGFSQATVQRMSRCLEAFEAWTKDKLGLTLNEAMATAEMADLALRGYGRFCFSEGRPRYWLVYAITGVVHQYPGYRNLLHGAWQIDRKWQLEEPGQCRAVLSAPLVRAIIAVALLWEWRSFASIVALGFAGMLHPNEFVHLVRSDLVFPQDTLELRECMYVHIRNPKTARFARRQHVRIDDITVISLVQRVFGHLQMQSRLFDASMAVFRRQWNSVLDLLEVPRRQALRGATPGTLRGSGATHLYLSDMDLSKIAWKGRWSKLRTLEYYIQEVGAQLFLHQLPVSAKYRITELSANIDVIAKIGPVLWQWPLEGNLEKRRSMWTVAWELYHDFPTLRRMLLGATRIHEGSRASPRGDKRPSPSPRGKGTKEALNDPATQARRKARRRIVLIAPLVVLALGHLTLLLGQSYCNVMAGMEPQGHLNRTVRFVLFVALIQWFQAFTGLFTNFAHAIAQGKGVVPRMVSMTLLCLLMPISTWRLFSWLLQPAGSGVVRRTLGGLPHHVADTALVTAWSWWSLLAVTAVQRPQLLGLSGFTLRSVSLDSRWRNLTSLFKYTLFFWMAVHFLRGCVAHGFASAQTDLITISFVYPMLLCFVWTATFIAVSLSGIFQGVLPWLGAAIALPGIFLLSKLLCSWVGRDQHVLLTFLVWLHLLRAGFRMARYVGLWFKSSVSGPSEESTPPIEIKFAVNPDSHKVLKTTYTVERRLGRIAARVLLLICGTFLVILTSCVLLAGLQQRSGLFLEDLVWWQEPDEKTIQVTNAGASVMSLARRGATAGDDTDVFTHVLERNTTGHYAVCGHTWHSLQLVDYALLSLLAYITPNEKNDVPGLLKKLFPHLEVSIRHLPSQQHRRWLEFEVKRCHSEGLWTGWQEGQCKSLSVVSVSGTDISRIADYAENLRMWTEPVALQILQTMFPTIRIWPRDSSSMVIRTIHDILSSAPSSGKTGWGHCRRICGIYIYI</sequence>
<feature type="region of interest" description="Disordered" evidence="2">
    <location>
        <begin position="79"/>
        <end position="107"/>
    </location>
</feature>
<name>A0A9P1C845_9DINO</name>